<sequence>MSLHRRQTSRIRSSTFADKFRNTSVHTPSASSGRSAAVLLTVLGPGTNEWSPRRHASQNQKMPQSALASLTPVTAAQCAWTVWPQGPLQGTPMVPSASERDWPQISQDSISFRGFRG</sequence>
<feature type="region of interest" description="Disordered" evidence="1">
    <location>
        <begin position="1"/>
        <end position="32"/>
    </location>
</feature>
<dbReference type="AlphaFoldDB" id="A0A8D8JCY5"/>
<dbReference type="EMBL" id="HBUE01171689">
    <property type="protein sequence ID" value="CAG6515382.1"/>
    <property type="molecule type" value="Transcribed_RNA"/>
</dbReference>
<feature type="compositionally biased region" description="Polar residues" evidence="1">
    <location>
        <begin position="10"/>
        <end position="32"/>
    </location>
</feature>
<organism evidence="2">
    <name type="scientific">Culex pipiens</name>
    <name type="common">House mosquito</name>
    <dbReference type="NCBI Taxonomy" id="7175"/>
    <lineage>
        <taxon>Eukaryota</taxon>
        <taxon>Metazoa</taxon>
        <taxon>Ecdysozoa</taxon>
        <taxon>Arthropoda</taxon>
        <taxon>Hexapoda</taxon>
        <taxon>Insecta</taxon>
        <taxon>Pterygota</taxon>
        <taxon>Neoptera</taxon>
        <taxon>Endopterygota</taxon>
        <taxon>Diptera</taxon>
        <taxon>Nematocera</taxon>
        <taxon>Culicoidea</taxon>
        <taxon>Culicidae</taxon>
        <taxon>Culicinae</taxon>
        <taxon>Culicini</taxon>
        <taxon>Culex</taxon>
        <taxon>Culex</taxon>
    </lineage>
</organism>
<reference evidence="2" key="1">
    <citation type="submission" date="2021-05" db="EMBL/GenBank/DDBJ databases">
        <authorList>
            <person name="Alioto T."/>
            <person name="Alioto T."/>
            <person name="Gomez Garrido J."/>
        </authorList>
    </citation>
    <scope>NUCLEOTIDE SEQUENCE</scope>
</reference>
<accession>A0A8D8JCY5</accession>
<protein>
    <submittedName>
        <fullName evidence="2">(northern house mosquito) hypothetical protein</fullName>
    </submittedName>
</protein>
<feature type="region of interest" description="Disordered" evidence="1">
    <location>
        <begin position="90"/>
        <end position="117"/>
    </location>
</feature>
<dbReference type="EMBL" id="HBUE01277139">
    <property type="protein sequence ID" value="CAG6566881.1"/>
    <property type="molecule type" value="Transcribed_RNA"/>
</dbReference>
<name>A0A8D8JCY5_CULPI</name>
<proteinExistence type="predicted"/>
<evidence type="ECO:0000256" key="1">
    <source>
        <dbReference type="SAM" id="MobiDB-lite"/>
    </source>
</evidence>
<evidence type="ECO:0000313" key="2">
    <source>
        <dbReference type="EMBL" id="CAG6566881.1"/>
    </source>
</evidence>